<reference evidence="1 2" key="1">
    <citation type="submission" date="2013-09" db="EMBL/GenBank/DDBJ databases">
        <authorList>
            <person name="Zeng Z."/>
            <person name="Chen C."/>
        </authorList>
    </citation>
    <scope>NUCLEOTIDE SEQUENCE [LARGE SCALE GENOMIC DNA]</scope>
    <source>
        <strain evidence="1 2">GH29-5</strain>
    </source>
</reference>
<accession>A0A0A2MHV2</accession>
<dbReference type="InterPro" id="IPR036629">
    <property type="entry name" value="YjbJ_sf"/>
</dbReference>
<dbReference type="OrthoDB" id="9796058at2"/>
<dbReference type="EMBL" id="JRLW01000017">
    <property type="protein sequence ID" value="KGO87900.1"/>
    <property type="molecule type" value="Genomic_DNA"/>
</dbReference>
<dbReference type="RefSeq" id="WP_026981774.1">
    <property type="nucleotide sequence ID" value="NZ_JRLW01000017.1"/>
</dbReference>
<dbReference type="AlphaFoldDB" id="A0A0A2MHV2"/>
<dbReference type="STRING" id="1121899.GCA_000430025_02388"/>
<gene>
    <name evidence="1" type="ORF">Q764_12175</name>
</gene>
<dbReference type="Proteomes" id="UP000030121">
    <property type="component" value="Unassembled WGS sequence"/>
</dbReference>
<name>A0A0A2MHV2_9FLAO</name>
<organism evidence="1 2">
    <name type="scientific">Flavobacterium suncheonense GH29-5 = DSM 17707</name>
    <dbReference type="NCBI Taxonomy" id="1121899"/>
    <lineage>
        <taxon>Bacteria</taxon>
        <taxon>Pseudomonadati</taxon>
        <taxon>Bacteroidota</taxon>
        <taxon>Flavobacteriia</taxon>
        <taxon>Flavobacteriales</taxon>
        <taxon>Flavobacteriaceae</taxon>
        <taxon>Flavobacterium</taxon>
    </lineage>
</organism>
<dbReference type="SUPFAM" id="SSF69047">
    <property type="entry name" value="Hypothetical protein YjbJ"/>
    <property type="match status" value="1"/>
</dbReference>
<keyword evidence="2" id="KW-1185">Reference proteome</keyword>
<proteinExistence type="predicted"/>
<evidence type="ECO:0000313" key="2">
    <source>
        <dbReference type="Proteomes" id="UP000030121"/>
    </source>
</evidence>
<dbReference type="Gene3D" id="1.10.1470.10">
    <property type="entry name" value="YjbJ"/>
    <property type="match status" value="1"/>
</dbReference>
<dbReference type="eggNOG" id="COG3237">
    <property type="taxonomic scope" value="Bacteria"/>
</dbReference>
<comment type="caution">
    <text evidence="1">The sequence shown here is derived from an EMBL/GenBank/DDBJ whole genome shotgun (WGS) entry which is preliminary data.</text>
</comment>
<sequence length="66" mass="7691">MEQNKVIPTPVKTNWVDQKKKLKEQFPTLTDADLNFEEGKRDEMLKKVQAKLGKTKTEFDAIISRL</sequence>
<evidence type="ECO:0000313" key="1">
    <source>
        <dbReference type="EMBL" id="KGO87900.1"/>
    </source>
</evidence>
<protein>
    <submittedName>
        <fullName evidence="1">General stress protein CsbD</fullName>
    </submittedName>
</protein>